<dbReference type="PROSITE" id="PS50940">
    <property type="entry name" value="CHIT_BIND_II"/>
    <property type="match status" value="2"/>
</dbReference>
<dbReference type="VEuPathDB" id="VectorBase:AFUN019105"/>
<organism evidence="9">
    <name type="scientific">Anopheles funestus</name>
    <name type="common">African malaria mosquito</name>
    <dbReference type="NCBI Taxonomy" id="62324"/>
    <lineage>
        <taxon>Eukaryota</taxon>
        <taxon>Metazoa</taxon>
        <taxon>Ecdysozoa</taxon>
        <taxon>Arthropoda</taxon>
        <taxon>Hexapoda</taxon>
        <taxon>Insecta</taxon>
        <taxon>Pterygota</taxon>
        <taxon>Neoptera</taxon>
        <taxon>Endopterygota</taxon>
        <taxon>Diptera</taxon>
        <taxon>Nematocera</taxon>
        <taxon>Culicoidea</taxon>
        <taxon>Culicidae</taxon>
        <taxon>Anophelinae</taxon>
        <taxon>Anopheles</taxon>
    </lineage>
</organism>
<dbReference type="Pfam" id="PF01607">
    <property type="entry name" value="CBM_14"/>
    <property type="match status" value="2"/>
</dbReference>
<dbReference type="Gene3D" id="2.170.140.10">
    <property type="entry name" value="Chitin binding domain"/>
    <property type="match status" value="2"/>
</dbReference>
<evidence type="ECO:0000256" key="2">
    <source>
        <dbReference type="ARBA" id="ARBA00022729"/>
    </source>
</evidence>
<feature type="domain" description="Chitin-binding type-2" evidence="8">
    <location>
        <begin position="30"/>
        <end position="89"/>
    </location>
</feature>
<protein>
    <recommendedName>
        <fullName evidence="8">Chitin-binding type-2 domain-containing protein</fullName>
    </recommendedName>
</protein>
<evidence type="ECO:0000256" key="5">
    <source>
        <dbReference type="ARBA" id="ARBA00023180"/>
    </source>
</evidence>
<dbReference type="InterPro" id="IPR051940">
    <property type="entry name" value="Chitin_bind-dev_reg"/>
</dbReference>
<evidence type="ECO:0000256" key="7">
    <source>
        <dbReference type="SAM" id="SignalP"/>
    </source>
</evidence>
<keyword evidence="2 7" id="KW-0732">Signal</keyword>
<evidence type="ECO:0000256" key="6">
    <source>
        <dbReference type="SAM" id="MobiDB-lite"/>
    </source>
</evidence>
<keyword evidence="4" id="KW-1015">Disulfide bond</keyword>
<evidence type="ECO:0000256" key="1">
    <source>
        <dbReference type="ARBA" id="ARBA00022669"/>
    </source>
</evidence>
<feature type="domain" description="Chitin-binding type-2" evidence="8">
    <location>
        <begin position="211"/>
        <end position="268"/>
    </location>
</feature>
<dbReference type="EnsemblMetazoa" id="AFUN019105-RA">
    <property type="protein sequence ID" value="AFUN019105-PA"/>
    <property type="gene ID" value="AFUN019105"/>
</dbReference>
<name>A0A4Y0BGG2_ANOFN</name>
<feature type="compositionally biased region" description="Low complexity" evidence="6">
    <location>
        <begin position="150"/>
        <end position="169"/>
    </location>
</feature>
<evidence type="ECO:0000256" key="4">
    <source>
        <dbReference type="ARBA" id="ARBA00023157"/>
    </source>
</evidence>
<keyword evidence="5" id="KW-0325">Glycoprotein</keyword>
<dbReference type="GO" id="GO:0005576">
    <property type="term" value="C:extracellular region"/>
    <property type="evidence" value="ECO:0007669"/>
    <property type="project" value="InterPro"/>
</dbReference>
<dbReference type="AlphaFoldDB" id="A0A4Y0BGG2"/>
<dbReference type="SUPFAM" id="SSF57625">
    <property type="entry name" value="Invertebrate chitin-binding proteins"/>
    <property type="match status" value="2"/>
</dbReference>
<dbReference type="InterPro" id="IPR002557">
    <property type="entry name" value="Chitin-bd_dom"/>
</dbReference>
<keyword evidence="3" id="KW-0677">Repeat</keyword>
<dbReference type="InterPro" id="IPR036508">
    <property type="entry name" value="Chitin-bd_dom_sf"/>
</dbReference>
<dbReference type="SMART" id="SM00494">
    <property type="entry name" value="ChtBD2"/>
    <property type="match status" value="2"/>
</dbReference>
<evidence type="ECO:0000259" key="8">
    <source>
        <dbReference type="PROSITE" id="PS50940"/>
    </source>
</evidence>
<feature type="region of interest" description="Disordered" evidence="6">
    <location>
        <begin position="117"/>
        <end position="216"/>
    </location>
</feature>
<feature type="signal peptide" evidence="7">
    <location>
        <begin position="1"/>
        <end position="21"/>
    </location>
</feature>
<dbReference type="PANTHER" id="PTHR23301:SF0">
    <property type="entry name" value="CHITIN-BINDING TYPE-2 DOMAIN-CONTAINING PROTEIN-RELATED"/>
    <property type="match status" value="1"/>
</dbReference>
<keyword evidence="1" id="KW-0147">Chitin-binding</keyword>
<reference evidence="9" key="1">
    <citation type="submission" date="2020-05" db="UniProtKB">
        <authorList>
            <consortium name="EnsemblMetazoa"/>
        </authorList>
    </citation>
    <scope>IDENTIFICATION</scope>
    <source>
        <strain evidence="9">FUMOZ</strain>
    </source>
</reference>
<dbReference type="PANTHER" id="PTHR23301">
    <property type="entry name" value="CHITIN BINDING PERITROPHIN-A"/>
    <property type="match status" value="1"/>
</dbReference>
<dbReference type="GO" id="GO:0008061">
    <property type="term" value="F:chitin binding"/>
    <property type="evidence" value="ECO:0007669"/>
    <property type="project" value="UniProtKB-KW"/>
</dbReference>
<evidence type="ECO:0000313" key="9">
    <source>
        <dbReference type="EnsemblMetazoa" id="AFUN019105-PA"/>
    </source>
</evidence>
<feature type="compositionally biased region" description="Low complexity" evidence="6">
    <location>
        <begin position="117"/>
        <end position="136"/>
    </location>
</feature>
<feature type="chain" id="PRO_5021307089" description="Chitin-binding type-2 domain-containing protein" evidence="7">
    <location>
        <begin position="22"/>
        <end position="282"/>
    </location>
</feature>
<feature type="compositionally biased region" description="Low complexity" evidence="6">
    <location>
        <begin position="177"/>
        <end position="200"/>
    </location>
</feature>
<evidence type="ECO:0000256" key="3">
    <source>
        <dbReference type="ARBA" id="ARBA00022737"/>
    </source>
</evidence>
<sequence>MIVLPMKYVTLGLVLIVSILANPGDHIPNHPNCPDVQGPIPVYFVHPTNCSRFYECKDKTAWELECSAGLHFNTKINVCDYPENAQCESQSTHTTTMAISTTTSTFTTLDRTTTIGTTTECDSTIPTTTIPSTTTPYPWPEHSTTSAQPPSDGSTPTSYSTTDGTSTTSAQPPSDGSTPTSYSTTAGTSTTSDWTDITTTYRPPTEGGTPKPNCPPFGATQPNYWADSSDCTRYLGCLENCVQKFKCPDGLYWNDEQKRCDSYDNSQCCPVIPPAPNVWTTD</sequence>
<dbReference type="VEuPathDB" id="VectorBase:AFUN2_001177"/>
<accession>A0A4Y0BGG2</accession>
<dbReference type="STRING" id="62324.A0A4Y0BGG2"/>
<proteinExistence type="predicted"/>